<organism evidence="3 4">
    <name type="scientific">Streptomyces tremellae</name>
    <dbReference type="NCBI Taxonomy" id="1124239"/>
    <lineage>
        <taxon>Bacteria</taxon>
        <taxon>Bacillati</taxon>
        <taxon>Actinomycetota</taxon>
        <taxon>Actinomycetes</taxon>
        <taxon>Kitasatosporales</taxon>
        <taxon>Streptomycetaceae</taxon>
        <taxon>Streptomyces</taxon>
    </lineage>
</organism>
<evidence type="ECO:0000313" key="4">
    <source>
        <dbReference type="Proteomes" id="UP001499884"/>
    </source>
</evidence>
<keyword evidence="2" id="KW-1133">Transmembrane helix</keyword>
<accession>A0ABP7ERF6</accession>
<reference evidence="4" key="1">
    <citation type="journal article" date="2019" name="Int. J. Syst. Evol. Microbiol.">
        <title>The Global Catalogue of Microorganisms (GCM) 10K type strain sequencing project: providing services to taxonomists for standard genome sequencing and annotation.</title>
        <authorList>
            <consortium name="The Broad Institute Genomics Platform"/>
            <consortium name="The Broad Institute Genome Sequencing Center for Infectious Disease"/>
            <person name="Wu L."/>
            <person name="Ma J."/>
        </authorList>
    </citation>
    <scope>NUCLEOTIDE SEQUENCE [LARGE SCALE GENOMIC DNA]</scope>
    <source>
        <strain evidence="4">JCM 30846</strain>
    </source>
</reference>
<keyword evidence="4" id="KW-1185">Reference proteome</keyword>
<evidence type="ECO:0000256" key="2">
    <source>
        <dbReference type="SAM" id="Phobius"/>
    </source>
</evidence>
<dbReference type="Proteomes" id="UP001499884">
    <property type="component" value="Unassembled WGS sequence"/>
</dbReference>
<sequence>MTKHNRQTPGQVRNAPPAGRRRRLVWCERNAGGAPGAAGTEGAASAGMYGWFWRHLPGNTWVRAALSIVLVLLVVYLLFQYVFPWAEPLLPFNDVTVDGGSGGAAG</sequence>
<protein>
    <submittedName>
        <fullName evidence="3">Uncharacterized protein</fullName>
    </submittedName>
</protein>
<feature type="region of interest" description="Disordered" evidence="1">
    <location>
        <begin position="1"/>
        <end position="22"/>
    </location>
</feature>
<evidence type="ECO:0000313" key="3">
    <source>
        <dbReference type="EMBL" id="GAA3722768.1"/>
    </source>
</evidence>
<proteinExistence type="predicted"/>
<dbReference type="EMBL" id="BAABEP010000010">
    <property type="protein sequence ID" value="GAA3722768.1"/>
    <property type="molecule type" value="Genomic_DNA"/>
</dbReference>
<keyword evidence="2" id="KW-0812">Transmembrane</keyword>
<evidence type="ECO:0000256" key="1">
    <source>
        <dbReference type="SAM" id="MobiDB-lite"/>
    </source>
</evidence>
<gene>
    <name evidence="3" type="ORF">GCM10023082_20780</name>
</gene>
<keyword evidence="2" id="KW-0472">Membrane</keyword>
<comment type="caution">
    <text evidence="3">The sequence shown here is derived from an EMBL/GenBank/DDBJ whole genome shotgun (WGS) entry which is preliminary data.</text>
</comment>
<feature type="transmembrane region" description="Helical" evidence="2">
    <location>
        <begin position="61"/>
        <end position="83"/>
    </location>
</feature>
<name>A0ABP7ERF6_9ACTN</name>